<dbReference type="InterPro" id="IPR006674">
    <property type="entry name" value="HD_domain"/>
</dbReference>
<feature type="domain" description="HD" evidence="1">
    <location>
        <begin position="31"/>
        <end position="80"/>
    </location>
</feature>
<dbReference type="PATRIC" id="fig|582680.7.peg.3664"/>
<dbReference type="OrthoDB" id="8478129at2"/>
<accession>A0A0F0K8M7</accession>
<comment type="caution">
    <text evidence="2">The sequence shown here is derived from an EMBL/GenBank/DDBJ whole genome shotgun (WGS) entry which is preliminary data.</text>
</comment>
<dbReference type="PANTHER" id="PTHR35569:SF1">
    <property type="entry name" value="CYANAMIDE HYDRATASE DDI2-RELATED"/>
    <property type="match status" value="1"/>
</dbReference>
<dbReference type="Proteomes" id="UP000033448">
    <property type="component" value="Unassembled WGS sequence"/>
</dbReference>
<reference evidence="2 3" key="1">
    <citation type="submission" date="2015-02" db="EMBL/GenBank/DDBJ databases">
        <title>Draft genome sequences of ten Microbacterium spp. with emphasis on heavy metal contaminated environments.</title>
        <authorList>
            <person name="Corretto E."/>
        </authorList>
    </citation>
    <scope>NUCLEOTIDE SEQUENCE [LARGE SCALE GENOMIC DNA]</scope>
    <source>
        <strain evidence="2 3">DSM 23848</strain>
    </source>
</reference>
<dbReference type="AlphaFoldDB" id="A0A0F0K8M7"/>
<dbReference type="SUPFAM" id="SSF109604">
    <property type="entry name" value="HD-domain/PDEase-like"/>
    <property type="match status" value="1"/>
</dbReference>
<name>A0A0F0K8M7_9MICO</name>
<evidence type="ECO:0000313" key="2">
    <source>
        <dbReference type="EMBL" id="KJL17362.1"/>
    </source>
</evidence>
<evidence type="ECO:0000259" key="1">
    <source>
        <dbReference type="Pfam" id="PF01966"/>
    </source>
</evidence>
<protein>
    <recommendedName>
        <fullName evidence="1">HD domain-containing protein</fullName>
    </recommendedName>
</protein>
<dbReference type="RefSeq" id="WP_045252251.1">
    <property type="nucleotide sequence ID" value="NZ_CP099706.1"/>
</dbReference>
<keyword evidence="3" id="KW-1185">Reference proteome</keyword>
<dbReference type="EMBL" id="JYIT01000086">
    <property type="protein sequence ID" value="KJL17362.1"/>
    <property type="molecule type" value="Genomic_DNA"/>
</dbReference>
<dbReference type="InterPro" id="IPR003607">
    <property type="entry name" value="HD/PDEase_dom"/>
</dbReference>
<dbReference type="PANTHER" id="PTHR35569">
    <property type="entry name" value="CYANAMIDE HYDRATASE DDI2-RELATED"/>
    <property type="match status" value="1"/>
</dbReference>
<dbReference type="Pfam" id="PF01966">
    <property type="entry name" value="HD"/>
    <property type="match status" value="1"/>
</dbReference>
<sequence>MRLHDFLPPHTAAARGARELVAQFHSSALSNHVHRSWLWAEAFALVEGRTGIDHELLYTAALLHDIGLAPEYDNHVLGYEEAGGFVGEALAAGAGWPATRRRRVNEVIVRHNWPSVDPDLDVEGYLLETATGLDVSGRRDEEIPVEFRREVLAAYPRLDLADEFGGSVRTQSERKPHSHARRLIDGGLIGKLAANPLERL</sequence>
<dbReference type="Gene3D" id="1.10.3210.10">
    <property type="entry name" value="Hypothetical protein af1432"/>
    <property type="match status" value="1"/>
</dbReference>
<evidence type="ECO:0000313" key="3">
    <source>
        <dbReference type="Proteomes" id="UP000033448"/>
    </source>
</evidence>
<organism evidence="2 3">
    <name type="scientific">Microbacterium azadirachtae</name>
    <dbReference type="NCBI Taxonomy" id="582680"/>
    <lineage>
        <taxon>Bacteria</taxon>
        <taxon>Bacillati</taxon>
        <taxon>Actinomycetota</taxon>
        <taxon>Actinomycetes</taxon>
        <taxon>Micrococcales</taxon>
        <taxon>Microbacteriaceae</taxon>
        <taxon>Microbacterium</taxon>
    </lineage>
</organism>
<proteinExistence type="predicted"/>
<dbReference type="CDD" id="cd00077">
    <property type="entry name" value="HDc"/>
    <property type="match status" value="1"/>
</dbReference>
<gene>
    <name evidence="2" type="ORF">RL72_03606</name>
</gene>